<proteinExistence type="predicted"/>
<dbReference type="RefSeq" id="WP_071135800.1">
    <property type="nucleotide sequence ID" value="NZ_LT608328.1"/>
</dbReference>
<dbReference type="EMBL" id="LT608328">
    <property type="protein sequence ID" value="SCM55285.1"/>
    <property type="molecule type" value="Genomic_DNA"/>
</dbReference>
<gene>
    <name evidence="2" type="ORF">ING2E5A_0206</name>
</gene>
<dbReference type="Gene3D" id="3.40.50.300">
    <property type="entry name" value="P-loop containing nucleotide triphosphate hydrolases"/>
    <property type="match status" value="1"/>
</dbReference>
<keyword evidence="3" id="KW-1185">Reference proteome</keyword>
<dbReference type="AlphaFoldDB" id="A0A1G4G3G2"/>
<dbReference type="Pfam" id="PF13481">
    <property type="entry name" value="AAA_25"/>
    <property type="match status" value="1"/>
</dbReference>
<accession>A0A1G4G3G2</accession>
<organism evidence="2 3">
    <name type="scientific">Petrimonas mucosa</name>
    <dbReference type="NCBI Taxonomy" id="1642646"/>
    <lineage>
        <taxon>Bacteria</taxon>
        <taxon>Pseudomonadati</taxon>
        <taxon>Bacteroidota</taxon>
        <taxon>Bacteroidia</taxon>
        <taxon>Bacteroidales</taxon>
        <taxon>Dysgonomonadaceae</taxon>
        <taxon>Petrimonas</taxon>
    </lineage>
</organism>
<name>A0A1G4G3G2_9BACT</name>
<dbReference type="InterPro" id="IPR027417">
    <property type="entry name" value="P-loop_NTPase"/>
</dbReference>
<protein>
    <submittedName>
        <fullName evidence="2">Bacterial regulatory s, luxR family protein</fullName>
    </submittedName>
</protein>
<dbReference type="Proteomes" id="UP000178485">
    <property type="component" value="Chromosome i"/>
</dbReference>
<dbReference type="SUPFAM" id="SSF52540">
    <property type="entry name" value="P-loop containing nucleoside triphosphate hydrolases"/>
    <property type="match status" value="1"/>
</dbReference>
<feature type="domain" description="AAA+ ATPase" evidence="1">
    <location>
        <begin position="83"/>
        <end position="255"/>
    </location>
</feature>
<evidence type="ECO:0000313" key="3">
    <source>
        <dbReference type="Proteomes" id="UP000178485"/>
    </source>
</evidence>
<dbReference type="STRING" id="1642646.ING2E5A_0206"/>
<sequence length="405" mass="46989">MKANALSADEMKSQSVDILDVDIEQFRINNFVKLLGDDLNDNLQQLKASKPADLLEVKTANKWIEQASRRPIPRMLFSEFWFEQELCILFADTNVGKTILAVQIADSISRGQSIPGFKLETKAQKVIYCDFELNDKQFQSRYSRNYEDPYLFSDNFLRVEINPDADFPEDASFEFALSNAIERVITDTGAKIVIIDNITYLRHENERAKDALPLMKHLKRLKNKYNLSLLVLAHTPKRDLTKPLTRNDLQGSKVLMNFCDSSFAIGESSSDSSFRYIKMIKVRSTEHIYDSYNIMVCQITKPDNFLHFNFLHLDSEYKHLKMVTERDREILEEEVRGCILEEPSISAYAIAKRLCPEEKKFSSFKIKILRIYKKIIQDVNLCDEVDSNQQDPFNPEDFDRLNGDE</sequence>
<evidence type="ECO:0000313" key="2">
    <source>
        <dbReference type="EMBL" id="SCM55285.1"/>
    </source>
</evidence>
<dbReference type="InterPro" id="IPR003593">
    <property type="entry name" value="AAA+_ATPase"/>
</dbReference>
<evidence type="ECO:0000259" key="1">
    <source>
        <dbReference type="SMART" id="SM00382"/>
    </source>
</evidence>
<dbReference type="SMART" id="SM00382">
    <property type="entry name" value="AAA"/>
    <property type="match status" value="1"/>
</dbReference>
<dbReference type="KEGG" id="pmuc:ING2E5A_0206"/>
<reference evidence="2 3" key="1">
    <citation type="submission" date="2016-08" db="EMBL/GenBank/DDBJ databases">
        <authorList>
            <person name="Seilhamer J.J."/>
        </authorList>
    </citation>
    <scope>NUCLEOTIDE SEQUENCE [LARGE SCALE GENOMIC DNA]</scope>
    <source>
        <strain evidence="2">ING2-E5A</strain>
    </source>
</reference>